<name>A0ABS6EVN8_9CLOT</name>
<gene>
    <name evidence="1" type="ORF">KQI89_00805</name>
</gene>
<keyword evidence="2" id="KW-1185">Reference proteome</keyword>
<evidence type="ECO:0000313" key="1">
    <source>
        <dbReference type="EMBL" id="MBU5590297.1"/>
    </source>
</evidence>
<protein>
    <submittedName>
        <fullName evidence="1">Ribose-5-phosphate isomerase</fullName>
    </submittedName>
</protein>
<accession>A0ABS6EVN8</accession>
<dbReference type="EMBL" id="JAHLQL010000001">
    <property type="protein sequence ID" value="MBU5590297.1"/>
    <property type="molecule type" value="Genomic_DNA"/>
</dbReference>
<sequence length="85" mass="10466">MLCEYKNIEEEDLIKLLQDKECKYLLFLLLKKHRCTDKTTLAEMLPVKSKRSIDYNFKRAEEKLYINKEFREKYFEIEDIIKKII</sequence>
<evidence type="ECO:0000313" key="2">
    <source>
        <dbReference type="Proteomes" id="UP000736583"/>
    </source>
</evidence>
<organism evidence="1 2">
    <name type="scientific">Clostridium simiarum</name>
    <dbReference type="NCBI Taxonomy" id="2841506"/>
    <lineage>
        <taxon>Bacteria</taxon>
        <taxon>Bacillati</taxon>
        <taxon>Bacillota</taxon>
        <taxon>Clostridia</taxon>
        <taxon>Eubacteriales</taxon>
        <taxon>Clostridiaceae</taxon>
        <taxon>Clostridium</taxon>
    </lineage>
</organism>
<keyword evidence="1" id="KW-0413">Isomerase</keyword>
<proteinExistence type="predicted"/>
<reference evidence="1 2" key="1">
    <citation type="submission" date="2021-06" db="EMBL/GenBank/DDBJ databases">
        <authorList>
            <person name="Sun Q."/>
            <person name="Li D."/>
        </authorList>
    </citation>
    <scope>NUCLEOTIDE SEQUENCE [LARGE SCALE GENOMIC DNA]</scope>
    <source>
        <strain evidence="1 2">MSJ-4</strain>
    </source>
</reference>
<comment type="caution">
    <text evidence="1">The sequence shown here is derived from an EMBL/GenBank/DDBJ whole genome shotgun (WGS) entry which is preliminary data.</text>
</comment>
<dbReference type="Proteomes" id="UP000736583">
    <property type="component" value="Unassembled WGS sequence"/>
</dbReference>
<dbReference type="GO" id="GO:0016853">
    <property type="term" value="F:isomerase activity"/>
    <property type="evidence" value="ECO:0007669"/>
    <property type="project" value="UniProtKB-KW"/>
</dbReference>